<proteinExistence type="predicted"/>
<accession>A0A9W8P1S3</accession>
<feature type="transmembrane region" description="Helical" evidence="2">
    <location>
        <begin position="272"/>
        <end position="289"/>
    </location>
</feature>
<feature type="transmembrane region" description="Helical" evidence="2">
    <location>
        <begin position="187"/>
        <end position="209"/>
    </location>
</feature>
<dbReference type="EMBL" id="JANVFU010000005">
    <property type="protein sequence ID" value="KAJ3745313.1"/>
    <property type="molecule type" value="Genomic_DNA"/>
</dbReference>
<protein>
    <submittedName>
        <fullName evidence="3">Uncharacterized protein</fullName>
    </submittedName>
</protein>
<organism evidence="3 4">
    <name type="scientific">Lentinula detonsa</name>
    <dbReference type="NCBI Taxonomy" id="2804962"/>
    <lineage>
        <taxon>Eukaryota</taxon>
        <taxon>Fungi</taxon>
        <taxon>Dikarya</taxon>
        <taxon>Basidiomycota</taxon>
        <taxon>Agaricomycotina</taxon>
        <taxon>Agaricomycetes</taxon>
        <taxon>Agaricomycetidae</taxon>
        <taxon>Agaricales</taxon>
        <taxon>Marasmiineae</taxon>
        <taxon>Omphalotaceae</taxon>
        <taxon>Lentinula</taxon>
    </lineage>
</organism>
<keyword evidence="2" id="KW-0812">Transmembrane</keyword>
<evidence type="ECO:0000256" key="1">
    <source>
        <dbReference type="SAM" id="MobiDB-lite"/>
    </source>
</evidence>
<feature type="region of interest" description="Disordered" evidence="1">
    <location>
        <begin position="336"/>
        <end position="376"/>
    </location>
</feature>
<feature type="transmembrane region" description="Helical" evidence="2">
    <location>
        <begin position="53"/>
        <end position="79"/>
    </location>
</feature>
<dbReference type="Proteomes" id="UP001142393">
    <property type="component" value="Unassembled WGS sequence"/>
</dbReference>
<feature type="transmembrane region" description="Helical" evidence="2">
    <location>
        <begin position="147"/>
        <end position="167"/>
    </location>
</feature>
<feature type="compositionally biased region" description="Polar residues" evidence="1">
    <location>
        <begin position="336"/>
        <end position="356"/>
    </location>
</feature>
<feature type="transmembrane region" description="Helical" evidence="2">
    <location>
        <begin position="229"/>
        <end position="252"/>
    </location>
</feature>
<dbReference type="AlphaFoldDB" id="A0A9W8P1S3"/>
<evidence type="ECO:0000313" key="3">
    <source>
        <dbReference type="EMBL" id="KAJ3745313.1"/>
    </source>
</evidence>
<keyword evidence="2" id="KW-1133">Transmembrane helix</keyword>
<keyword evidence="2" id="KW-0472">Membrane</keyword>
<evidence type="ECO:0000256" key="2">
    <source>
        <dbReference type="SAM" id="Phobius"/>
    </source>
</evidence>
<reference evidence="3 4" key="1">
    <citation type="journal article" date="2023" name="Proc. Natl. Acad. Sci. U.S.A.">
        <title>A global phylogenomic analysis of the shiitake genus Lentinula.</title>
        <authorList>
            <person name="Sierra-Patev S."/>
            <person name="Min B."/>
            <person name="Naranjo-Ortiz M."/>
            <person name="Looney B."/>
            <person name="Konkel Z."/>
            <person name="Slot J.C."/>
            <person name="Sakamoto Y."/>
            <person name="Steenwyk J.L."/>
            <person name="Rokas A."/>
            <person name="Carro J."/>
            <person name="Camarero S."/>
            <person name="Ferreira P."/>
            <person name="Molpeceres G."/>
            <person name="Ruiz-Duenas F.J."/>
            <person name="Serrano A."/>
            <person name="Henrissat B."/>
            <person name="Drula E."/>
            <person name="Hughes K.W."/>
            <person name="Mata J.L."/>
            <person name="Ishikawa N.K."/>
            <person name="Vargas-Isla R."/>
            <person name="Ushijima S."/>
            <person name="Smith C.A."/>
            <person name="Donoghue J."/>
            <person name="Ahrendt S."/>
            <person name="Andreopoulos W."/>
            <person name="He G."/>
            <person name="LaButti K."/>
            <person name="Lipzen A."/>
            <person name="Ng V."/>
            <person name="Riley R."/>
            <person name="Sandor L."/>
            <person name="Barry K."/>
            <person name="Martinez A.T."/>
            <person name="Xiao Y."/>
            <person name="Gibbons J.G."/>
            <person name="Terashima K."/>
            <person name="Grigoriev I.V."/>
            <person name="Hibbett D."/>
        </authorList>
    </citation>
    <scope>NUCLEOTIDE SEQUENCE [LARGE SCALE GENOMIC DNA]</scope>
    <source>
        <strain evidence="3 4">TFB7810</strain>
    </source>
</reference>
<comment type="caution">
    <text evidence="3">The sequence shown here is derived from an EMBL/GenBank/DDBJ whole genome shotgun (WGS) entry which is preliminary data.</text>
</comment>
<name>A0A9W8P1S3_9AGAR</name>
<keyword evidence="4" id="KW-1185">Reference proteome</keyword>
<feature type="transmembrane region" description="Helical" evidence="2">
    <location>
        <begin position="20"/>
        <end position="41"/>
    </location>
</feature>
<sequence>MSPEEIALLQAAGQTLNRNGSVLLIIAILYGIYIITVVLALKSLLRRGFTKNVAIWSLLAGVVITFMMTTAYSALYFQIFFDFFRVGLVENTSQPLDVRFGLAQDSIANASSAMQWLGGAGGGLIYLIGDAVSVWRVWAICSTHRKSVLLPVVLMLGGLGVSIGFNVLNTPPPPFVFTFSALWDLQLLGLILPLATNVVATALIGYQTYSYHDFMKANFSTGRSKAGSIMNLLTESGVIYCVIQAIYVTLVLTDDAPLSSPQDQATRLFDQFTLFVSAMIPLLVILIVYNRRSITDTVQDSYSGGAGPAIRSQFDAGTHISFANRAPSSSNIQYSNIEGDSTDVQRSDQTNGISDSSFEKAEQKEISSTLATHSLP</sequence>
<feature type="transmembrane region" description="Helical" evidence="2">
    <location>
        <begin position="116"/>
        <end position="135"/>
    </location>
</feature>
<evidence type="ECO:0000313" key="4">
    <source>
        <dbReference type="Proteomes" id="UP001142393"/>
    </source>
</evidence>
<feature type="compositionally biased region" description="Polar residues" evidence="1">
    <location>
        <begin position="366"/>
        <end position="376"/>
    </location>
</feature>
<gene>
    <name evidence="3" type="ORF">DFH05DRAFT_1005178</name>
</gene>